<feature type="transmembrane region" description="Helical" evidence="1">
    <location>
        <begin position="20"/>
        <end position="41"/>
    </location>
</feature>
<keyword evidence="1" id="KW-1133">Transmembrane helix</keyword>
<dbReference type="RefSeq" id="WP_344718574.1">
    <property type="nucleotide sequence ID" value="NZ_BAAAYG010000003.1"/>
</dbReference>
<proteinExistence type="predicted"/>
<reference evidence="3" key="1">
    <citation type="journal article" date="2019" name="Int. J. Syst. Evol. Microbiol.">
        <title>The Global Catalogue of Microorganisms (GCM) 10K type strain sequencing project: providing services to taxonomists for standard genome sequencing and annotation.</title>
        <authorList>
            <consortium name="The Broad Institute Genomics Platform"/>
            <consortium name="The Broad Institute Genome Sequencing Center for Infectious Disease"/>
            <person name="Wu L."/>
            <person name="Ma J."/>
        </authorList>
    </citation>
    <scope>NUCLEOTIDE SEQUENCE [LARGE SCALE GENOMIC DNA]</scope>
    <source>
        <strain evidence="3">JCM 11483</strain>
    </source>
</reference>
<keyword evidence="1" id="KW-0812">Transmembrane</keyword>
<sequence length="117" mass="12203">MTPRTASRADARDPGPAPQAARRAMGFGVWLMGGILVYPTVRGLAEIVLFAVRQGRPAADLPVAMIVLAAVLTAVPVFLGLLIGTLRVRRALAHTPWITALCCLLVAGTTLLPAPPG</sequence>
<keyword evidence="1" id="KW-0472">Membrane</keyword>
<evidence type="ECO:0000313" key="3">
    <source>
        <dbReference type="Proteomes" id="UP001501736"/>
    </source>
</evidence>
<protein>
    <submittedName>
        <fullName evidence="2">Uncharacterized protein</fullName>
    </submittedName>
</protein>
<feature type="transmembrane region" description="Helical" evidence="1">
    <location>
        <begin position="95"/>
        <end position="114"/>
    </location>
</feature>
<organism evidence="2 3">
    <name type="scientific">Nesterenkonia halobia</name>
    <dbReference type="NCBI Taxonomy" id="37922"/>
    <lineage>
        <taxon>Bacteria</taxon>
        <taxon>Bacillati</taxon>
        <taxon>Actinomycetota</taxon>
        <taxon>Actinomycetes</taxon>
        <taxon>Micrococcales</taxon>
        <taxon>Micrococcaceae</taxon>
        <taxon>Nesterenkonia</taxon>
    </lineage>
</organism>
<name>A0ABP6RHD5_9MICC</name>
<feature type="transmembrane region" description="Helical" evidence="1">
    <location>
        <begin position="61"/>
        <end position="83"/>
    </location>
</feature>
<evidence type="ECO:0000256" key="1">
    <source>
        <dbReference type="SAM" id="Phobius"/>
    </source>
</evidence>
<dbReference type="EMBL" id="BAAAYG010000003">
    <property type="protein sequence ID" value="GAA3282166.1"/>
    <property type="molecule type" value="Genomic_DNA"/>
</dbReference>
<keyword evidence="3" id="KW-1185">Reference proteome</keyword>
<accession>A0ABP6RHD5</accession>
<dbReference type="Proteomes" id="UP001501736">
    <property type="component" value="Unassembled WGS sequence"/>
</dbReference>
<evidence type="ECO:0000313" key="2">
    <source>
        <dbReference type="EMBL" id="GAA3282166.1"/>
    </source>
</evidence>
<comment type="caution">
    <text evidence="2">The sequence shown here is derived from an EMBL/GenBank/DDBJ whole genome shotgun (WGS) entry which is preliminary data.</text>
</comment>
<gene>
    <name evidence="2" type="ORF">GCM10020260_08780</name>
</gene>